<dbReference type="Pfam" id="PF13304">
    <property type="entry name" value="AAA_21"/>
    <property type="match status" value="1"/>
</dbReference>
<dbReference type="Proteomes" id="UP000361993">
    <property type="component" value="Unassembled WGS sequence"/>
</dbReference>
<dbReference type="SUPFAM" id="SSF52540">
    <property type="entry name" value="P-loop containing nucleoside triphosphate hydrolases"/>
    <property type="match status" value="1"/>
</dbReference>
<dbReference type="OrthoDB" id="5329090at2"/>
<dbReference type="InterPro" id="IPR003959">
    <property type="entry name" value="ATPase_AAA_core"/>
</dbReference>
<dbReference type="PANTHER" id="PTHR43581">
    <property type="entry name" value="ATP/GTP PHOSPHATASE"/>
    <property type="match status" value="1"/>
</dbReference>
<dbReference type="Pfam" id="PF13175">
    <property type="entry name" value="AAA_15"/>
    <property type="match status" value="1"/>
</dbReference>
<dbReference type="Gene3D" id="3.40.50.300">
    <property type="entry name" value="P-loop containing nucleotide triphosphate hydrolases"/>
    <property type="match status" value="1"/>
</dbReference>
<dbReference type="RefSeq" id="WP_002799665.1">
    <property type="nucleotide sequence ID" value="NZ_AANHVQ020000008.1"/>
</dbReference>
<dbReference type="GO" id="GO:0016887">
    <property type="term" value="F:ATP hydrolysis activity"/>
    <property type="evidence" value="ECO:0007669"/>
    <property type="project" value="InterPro"/>
</dbReference>
<dbReference type="AlphaFoldDB" id="A0A0Q2JTM7"/>
<comment type="caution">
    <text evidence="3">The sequence shown here is derived from an EMBL/GenBank/DDBJ whole genome shotgun (WGS) entry which is preliminary data.</text>
</comment>
<evidence type="ECO:0000313" key="3">
    <source>
        <dbReference type="EMBL" id="EAK1508804.1"/>
    </source>
</evidence>
<accession>A0A0Q2JTM7</accession>
<dbReference type="PANTHER" id="PTHR43581:SF4">
    <property type="entry name" value="ATP_GTP PHOSPHATASE"/>
    <property type="match status" value="1"/>
</dbReference>
<evidence type="ECO:0000259" key="1">
    <source>
        <dbReference type="Pfam" id="PF13175"/>
    </source>
</evidence>
<dbReference type="GO" id="GO:0005524">
    <property type="term" value="F:ATP binding"/>
    <property type="evidence" value="ECO:0007669"/>
    <property type="project" value="InterPro"/>
</dbReference>
<reference evidence="3 4" key="1">
    <citation type="submission" date="2018-05" db="EMBL/GenBank/DDBJ databases">
        <authorList>
            <consortium name="GenomeTrakr network: Whole genome sequencing for foodborne pathogen traceback"/>
        </authorList>
    </citation>
    <scope>NUCLEOTIDE SEQUENCE [LARGE SCALE GENOMIC DNA]</scope>
    <source>
        <strain evidence="3 4">NC_C6016</strain>
    </source>
</reference>
<name>A0A0Q2JTM7_CAMCO</name>
<gene>
    <name evidence="3" type="ORF">CJD00_00680</name>
</gene>
<dbReference type="CDD" id="cd00267">
    <property type="entry name" value="ABC_ATPase"/>
    <property type="match status" value="1"/>
</dbReference>
<dbReference type="STRING" id="195.ATE51_01326"/>
<dbReference type="EMBL" id="AACDUL010000001">
    <property type="protein sequence ID" value="EAK1508804.1"/>
    <property type="molecule type" value="Genomic_DNA"/>
</dbReference>
<evidence type="ECO:0000259" key="2">
    <source>
        <dbReference type="Pfam" id="PF13304"/>
    </source>
</evidence>
<protein>
    <submittedName>
        <fullName evidence="3">DUF2813 domain-containing protein</fullName>
    </submittedName>
</protein>
<dbReference type="InterPro" id="IPR041685">
    <property type="entry name" value="AAA_GajA/Old/RecF-like"/>
</dbReference>
<dbReference type="InterPro" id="IPR051396">
    <property type="entry name" value="Bact_Antivir_Def_Nuclease"/>
</dbReference>
<proteinExistence type="predicted"/>
<evidence type="ECO:0000313" key="4">
    <source>
        <dbReference type="Proteomes" id="UP000361993"/>
    </source>
</evidence>
<sequence>MIDNIKIQNYKLIKELEIDKFKNINIFTGENNCGKSSILEAIYLLLSQDYIKNFIYSYDVFRNFPLNKKNIQFVFNNFDLNKKINIFTRLNKDILLSLKISLMQSSIVSISDNLNENKDITIHFNHKCQKNEQENILTIREIKNIEEKTGVVERQYQAKEYVNKSNAIYFPVNIFSFESIYFLRNIRMANKEEKLVKYLQIFDENIKDVEEINGEILIKSLDFNQKVPLKIFGYGFIKFFNYICALVSNEANYILIDEIENGLHYKTTKKLIESLIELSRKNNIQMFISTHSLEFLSSVEKVANEKEFKDLGVFNIYRYKENVYCKHYQSEQLKDLLNNGIELRR</sequence>
<feature type="domain" description="Endonuclease GajA/Old nuclease/RecF-like AAA" evidence="1">
    <location>
        <begin position="1"/>
        <end position="166"/>
    </location>
</feature>
<organism evidence="3 4">
    <name type="scientific">Campylobacter coli</name>
    <dbReference type="NCBI Taxonomy" id="195"/>
    <lineage>
        <taxon>Bacteria</taxon>
        <taxon>Pseudomonadati</taxon>
        <taxon>Campylobacterota</taxon>
        <taxon>Epsilonproteobacteria</taxon>
        <taxon>Campylobacterales</taxon>
        <taxon>Campylobacteraceae</taxon>
        <taxon>Campylobacter</taxon>
    </lineage>
</organism>
<dbReference type="KEGG" id="ccoo:ATE51_01326"/>
<dbReference type="InterPro" id="IPR027417">
    <property type="entry name" value="P-loop_NTPase"/>
</dbReference>
<feature type="domain" description="ATPase AAA-type core" evidence="2">
    <location>
        <begin position="220"/>
        <end position="297"/>
    </location>
</feature>